<organism evidence="5 6">
    <name type="scientific">Phakopsora pachyrhizi</name>
    <name type="common">Asian soybean rust disease fungus</name>
    <dbReference type="NCBI Taxonomy" id="170000"/>
    <lineage>
        <taxon>Eukaryota</taxon>
        <taxon>Fungi</taxon>
        <taxon>Dikarya</taxon>
        <taxon>Basidiomycota</taxon>
        <taxon>Pucciniomycotina</taxon>
        <taxon>Pucciniomycetes</taxon>
        <taxon>Pucciniales</taxon>
        <taxon>Phakopsoraceae</taxon>
        <taxon>Phakopsora</taxon>
    </lineage>
</organism>
<dbReference type="PANTHER" id="PTHR14221">
    <property type="entry name" value="WD REPEAT DOMAIN 44"/>
    <property type="match status" value="1"/>
</dbReference>
<dbReference type="InterPro" id="IPR015943">
    <property type="entry name" value="WD40/YVTN_repeat-like_dom_sf"/>
</dbReference>
<dbReference type="Pfam" id="PF00400">
    <property type="entry name" value="WD40"/>
    <property type="match status" value="4"/>
</dbReference>
<evidence type="ECO:0000256" key="2">
    <source>
        <dbReference type="ARBA" id="ARBA00022737"/>
    </source>
</evidence>
<dbReference type="PRINTS" id="PR00320">
    <property type="entry name" value="GPROTEINBRPT"/>
</dbReference>
<keyword evidence="1 3" id="KW-0853">WD repeat</keyword>
<feature type="repeat" description="WD" evidence="3">
    <location>
        <begin position="615"/>
        <end position="655"/>
    </location>
</feature>
<reference evidence="5" key="1">
    <citation type="submission" date="2022-06" db="EMBL/GenBank/DDBJ databases">
        <authorList>
            <consortium name="SYNGENTA / RWTH Aachen University"/>
        </authorList>
    </citation>
    <scope>NUCLEOTIDE SEQUENCE</scope>
</reference>
<dbReference type="InterPro" id="IPR040324">
    <property type="entry name" value="WDR44/Dgr2"/>
</dbReference>
<feature type="compositionally biased region" description="Low complexity" evidence="4">
    <location>
        <begin position="372"/>
        <end position="389"/>
    </location>
</feature>
<dbReference type="InterPro" id="IPR036322">
    <property type="entry name" value="WD40_repeat_dom_sf"/>
</dbReference>
<dbReference type="Gene3D" id="2.130.10.10">
    <property type="entry name" value="YVTN repeat-like/Quinoprotein amine dehydrogenase"/>
    <property type="match status" value="1"/>
</dbReference>
<accession>A0AAV0AJ11</accession>
<evidence type="ECO:0000313" key="6">
    <source>
        <dbReference type="Proteomes" id="UP001153365"/>
    </source>
</evidence>
<proteinExistence type="predicted"/>
<keyword evidence="6" id="KW-1185">Reference proteome</keyword>
<dbReference type="PROSITE" id="PS50082">
    <property type="entry name" value="WD_REPEATS_2"/>
    <property type="match status" value="3"/>
</dbReference>
<dbReference type="SUPFAM" id="SSF50978">
    <property type="entry name" value="WD40 repeat-like"/>
    <property type="match status" value="1"/>
</dbReference>
<comment type="caution">
    <text evidence="5">The sequence shown here is derived from an EMBL/GenBank/DDBJ whole genome shotgun (WGS) entry which is preliminary data.</text>
</comment>
<dbReference type="Proteomes" id="UP001153365">
    <property type="component" value="Unassembled WGS sequence"/>
</dbReference>
<name>A0AAV0AJ11_PHAPC</name>
<dbReference type="InterPro" id="IPR001680">
    <property type="entry name" value="WD40_rpt"/>
</dbReference>
<dbReference type="PANTHER" id="PTHR14221:SF0">
    <property type="entry name" value="WD REPEAT-CONTAINING PROTEIN 44"/>
    <property type="match status" value="1"/>
</dbReference>
<dbReference type="AlphaFoldDB" id="A0AAV0AJ11"/>
<evidence type="ECO:0000256" key="4">
    <source>
        <dbReference type="SAM" id="MobiDB-lite"/>
    </source>
</evidence>
<feature type="compositionally biased region" description="Polar residues" evidence="4">
    <location>
        <begin position="345"/>
        <end position="371"/>
    </location>
</feature>
<gene>
    <name evidence="5" type="ORF">PPACK8108_LOCUS2973</name>
</gene>
<feature type="repeat" description="WD" evidence="3">
    <location>
        <begin position="655"/>
        <end position="697"/>
    </location>
</feature>
<feature type="compositionally biased region" description="Low complexity" evidence="4">
    <location>
        <begin position="1"/>
        <end position="21"/>
    </location>
</feature>
<feature type="compositionally biased region" description="Acidic residues" evidence="4">
    <location>
        <begin position="457"/>
        <end position="467"/>
    </location>
</feature>
<protein>
    <submittedName>
        <fullName evidence="5">Expressed protein</fullName>
    </submittedName>
</protein>
<dbReference type="EMBL" id="CALTRL010000528">
    <property type="protein sequence ID" value="CAH7668462.1"/>
    <property type="molecule type" value="Genomic_DNA"/>
</dbReference>
<evidence type="ECO:0000256" key="3">
    <source>
        <dbReference type="PROSITE-ProRule" id="PRU00221"/>
    </source>
</evidence>
<dbReference type="SMART" id="SM00320">
    <property type="entry name" value="WD40"/>
    <property type="match status" value="5"/>
</dbReference>
<sequence>MVSSSTSSRAKATASTSSQTAKDCQGHISSGIPPLDAFRPSNPEAFLSHTSSADDLSITKNSDSTLMADPTDQAVLQSPSSSNFLFNNPISNFISAVSFFSPNMPNNEPSKTSASGKYIQSTNLQDGSISLMSNVTKYDSSTSSPTFTLVNEKLPPQVQPLPSSDFSEDSSQAPLTIGRLLSRLPGLSIDLGLTQLLSSTNAPGKADAAINSDCALVDSPLSGSAHETSSHFLKKNNELECQSLKYQTPLTEAADPLRALSLTTTPQPALRISQNFRQSTTPNYESITETNSSTSPLKDQPANPTASSVLSCKKNVFSRSLVTSPEINTGSSGKNKKTAFLSKLRWSNSTPKPQRTTKGNSSSCNSTPQTFSQNSISSLQSSTRSRRPPSCLLTYSTSTSCSDSSSLGSVSGDRYIKVKKHQKSQERQFNELFLAQELSTKAIVEIQLNLGHSKSDGEDDEDDESVEEEKINRLDSSVRSSWSLGKRASGYSKLKASNKQLKSNKTSESDLSVARIHSSVKNGKLSQAKSAIWALEFSMQASYLAAAGEDGTINVWKLRGTKSPIDPLDQRASSSRSGSLTSTSSKSSVAAISKDIYHQNLCHTPIFNPIVHKRFSDHQAGVLSICWSKNDFLLSASKDRTVRLWHVDREDCLGVFEHSDLVTSVMFHPNDDRYFISGGIDRKLRLWNIMERKVVGSRDLSECITSLSFSIDGRTVLCGLLSGEVTSLDCETLKLKRKNESFSMEPRNGRKVTSVKEIGKKVFMVSKNDSRIMIKSQDEDVVELSGHLNNESQIRAGIREGFDGQSQFVISGSEDRGIHLWSIKNQLKDDGSESFEQIKKSKVGHESFYPAGLEKNSITTCAILAPVEIEDRLNELGDDLMKEVLLRQDEGTRKPSEGLIIVSADDRTGKIRIYRNGGLF</sequence>
<evidence type="ECO:0000313" key="5">
    <source>
        <dbReference type="EMBL" id="CAH7668462.1"/>
    </source>
</evidence>
<feature type="region of interest" description="Disordered" evidence="4">
    <location>
        <begin position="1"/>
        <end position="53"/>
    </location>
</feature>
<dbReference type="PROSITE" id="PS50294">
    <property type="entry name" value="WD_REPEATS_REGION"/>
    <property type="match status" value="3"/>
</dbReference>
<feature type="repeat" description="WD" evidence="3">
    <location>
        <begin position="525"/>
        <end position="559"/>
    </location>
</feature>
<feature type="region of interest" description="Disordered" evidence="4">
    <location>
        <begin position="452"/>
        <end position="472"/>
    </location>
</feature>
<dbReference type="InterPro" id="IPR020472">
    <property type="entry name" value="WD40_PAC1"/>
</dbReference>
<feature type="region of interest" description="Disordered" evidence="4">
    <location>
        <begin position="275"/>
        <end position="308"/>
    </location>
</feature>
<evidence type="ECO:0000256" key="1">
    <source>
        <dbReference type="ARBA" id="ARBA00022574"/>
    </source>
</evidence>
<keyword evidence="2" id="KW-0677">Repeat</keyword>
<feature type="region of interest" description="Disordered" evidence="4">
    <location>
        <begin position="343"/>
        <end position="389"/>
    </location>
</feature>